<keyword evidence="3" id="KW-1185">Reference proteome</keyword>
<dbReference type="OrthoDB" id="1000448at2759"/>
<accession>A0A371G0Z5</accession>
<protein>
    <submittedName>
        <fullName evidence="2">Uncharacterized protein</fullName>
    </submittedName>
</protein>
<evidence type="ECO:0000313" key="2">
    <source>
        <dbReference type="EMBL" id="RDX84227.1"/>
    </source>
</evidence>
<dbReference type="EMBL" id="QJKJ01007110">
    <property type="protein sequence ID" value="RDX84227.1"/>
    <property type="molecule type" value="Genomic_DNA"/>
</dbReference>
<evidence type="ECO:0000313" key="3">
    <source>
        <dbReference type="Proteomes" id="UP000257109"/>
    </source>
</evidence>
<name>A0A371G0Z5_MUCPR</name>
<dbReference type="Proteomes" id="UP000257109">
    <property type="component" value="Unassembled WGS sequence"/>
</dbReference>
<feature type="non-terminal residue" evidence="2">
    <location>
        <position position="247"/>
    </location>
</feature>
<evidence type="ECO:0000256" key="1">
    <source>
        <dbReference type="SAM" id="MobiDB-lite"/>
    </source>
</evidence>
<comment type="caution">
    <text evidence="2">The sequence shown here is derived from an EMBL/GenBank/DDBJ whole genome shotgun (WGS) entry which is preliminary data.</text>
</comment>
<reference evidence="2" key="1">
    <citation type="submission" date="2018-05" db="EMBL/GenBank/DDBJ databases">
        <title>Draft genome of Mucuna pruriens seed.</title>
        <authorList>
            <person name="Nnadi N.E."/>
            <person name="Vos R."/>
            <person name="Hasami M.H."/>
            <person name="Devisetty U.K."/>
            <person name="Aguiy J.C."/>
        </authorList>
    </citation>
    <scope>NUCLEOTIDE SEQUENCE [LARGE SCALE GENOMIC DNA]</scope>
    <source>
        <strain evidence="2">JCA_2017</strain>
    </source>
</reference>
<organism evidence="2 3">
    <name type="scientific">Mucuna pruriens</name>
    <name type="common">Velvet bean</name>
    <name type="synonym">Dolichos pruriens</name>
    <dbReference type="NCBI Taxonomy" id="157652"/>
    <lineage>
        <taxon>Eukaryota</taxon>
        <taxon>Viridiplantae</taxon>
        <taxon>Streptophyta</taxon>
        <taxon>Embryophyta</taxon>
        <taxon>Tracheophyta</taxon>
        <taxon>Spermatophyta</taxon>
        <taxon>Magnoliopsida</taxon>
        <taxon>eudicotyledons</taxon>
        <taxon>Gunneridae</taxon>
        <taxon>Pentapetalae</taxon>
        <taxon>rosids</taxon>
        <taxon>fabids</taxon>
        <taxon>Fabales</taxon>
        <taxon>Fabaceae</taxon>
        <taxon>Papilionoideae</taxon>
        <taxon>50 kb inversion clade</taxon>
        <taxon>NPAAA clade</taxon>
        <taxon>indigoferoid/millettioid clade</taxon>
        <taxon>Phaseoleae</taxon>
        <taxon>Mucuna</taxon>
    </lineage>
</organism>
<dbReference type="AlphaFoldDB" id="A0A371G0Z5"/>
<feature type="non-terminal residue" evidence="2">
    <location>
        <position position="1"/>
    </location>
</feature>
<feature type="compositionally biased region" description="Basic and acidic residues" evidence="1">
    <location>
        <begin position="231"/>
        <end position="247"/>
    </location>
</feature>
<feature type="region of interest" description="Disordered" evidence="1">
    <location>
        <begin position="223"/>
        <end position="247"/>
    </location>
</feature>
<proteinExistence type="predicted"/>
<sequence length="247" mass="27343">MEGLIVASALCWDLIFRKGEVTAFRAGSLFRKPLGAKILPLRVTPLVLAMFVTFGAGSSFIVGVLGEDCRFPQHVLQKGPRSSLTDSGGVLPLLGQSSLSCTRFRLLLFPFYWCPLAPPLVAPHLSPTPFGGVANDPTMFATLAWNWQLLPYLFTTGTKAHRVLVVGSRRSQPALILLRGSELGMRGNFLSPVRRQPGENLVLGPDVVQQTTDKVRLIQERMRTAQSRQKSYADKRRKDLEFKEGDH</sequence>
<gene>
    <name evidence="2" type="ORF">CR513_34760</name>
</gene>